<dbReference type="Proteomes" id="UP000076727">
    <property type="component" value="Unassembled WGS sequence"/>
</dbReference>
<organism evidence="2 3">
    <name type="scientific">Daedalea quercina L-15889</name>
    <dbReference type="NCBI Taxonomy" id="1314783"/>
    <lineage>
        <taxon>Eukaryota</taxon>
        <taxon>Fungi</taxon>
        <taxon>Dikarya</taxon>
        <taxon>Basidiomycota</taxon>
        <taxon>Agaricomycotina</taxon>
        <taxon>Agaricomycetes</taxon>
        <taxon>Polyporales</taxon>
        <taxon>Fomitopsis</taxon>
    </lineage>
</organism>
<dbReference type="AlphaFoldDB" id="A0A165KT52"/>
<gene>
    <name evidence="2" type="ORF">DAEQUDRAFT_116602</name>
</gene>
<name>A0A165KT52_9APHY</name>
<reference evidence="2 3" key="1">
    <citation type="journal article" date="2016" name="Mol. Biol. Evol.">
        <title>Comparative Genomics of Early-Diverging Mushroom-Forming Fungi Provides Insights into the Origins of Lignocellulose Decay Capabilities.</title>
        <authorList>
            <person name="Nagy L.G."/>
            <person name="Riley R."/>
            <person name="Tritt A."/>
            <person name="Adam C."/>
            <person name="Daum C."/>
            <person name="Floudas D."/>
            <person name="Sun H."/>
            <person name="Yadav J.S."/>
            <person name="Pangilinan J."/>
            <person name="Larsson K.H."/>
            <person name="Matsuura K."/>
            <person name="Barry K."/>
            <person name="Labutti K."/>
            <person name="Kuo R."/>
            <person name="Ohm R.A."/>
            <person name="Bhattacharya S.S."/>
            <person name="Shirouzu T."/>
            <person name="Yoshinaga Y."/>
            <person name="Martin F.M."/>
            <person name="Grigoriev I.V."/>
            <person name="Hibbett D.S."/>
        </authorList>
    </citation>
    <scope>NUCLEOTIDE SEQUENCE [LARGE SCALE GENOMIC DNA]</scope>
    <source>
        <strain evidence="2 3">L-15889</strain>
    </source>
</reference>
<protein>
    <submittedName>
        <fullName evidence="2">Uncharacterized protein</fullName>
    </submittedName>
</protein>
<dbReference type="EMBL" id="KV429174">
    <property type="protein sequence ID" value="KZT63546.1"/>
    <property type="molecule type" value="Genomic_DNA"/>
</dbReference>
<evidence type="ECO:0000313" key="2">
    <source>
        <dbReference type="EMBL" id="KZT63546.1"/>
    </source>
</evidence>
<feature type="region of interest" description="Disordered" evidence="1">
    <location>
        <begin position="1"/>
        <end position="27"/>
    </location>
</feature>
<proteinExistence type="predicted"/>
<keyword evidence="3" id="KW-1185">Reference proteome</keyword>
<evidence type="ECO:0000313" key="3">
    <source>
        <dbReference type="Proteomes" id="UP000076727"/>
    </source>
</evidence>
<accession>A0A165KT52</accession>
<evidence type="ECO:0000256" key="1">
    <source>
        <dbReference type="SAM" id="MobiDB-lite"/>
    </source>
</evidence>
<sequence length="156" mass="17033">MGAVSLRPGRAATSLSSRTYQRRETQAGRGMLSSDAMHLRDSRLFGGTPVTYGVDVIPYPYVASCSDCMRRNEVLSRVGATLAGVESSAGTDIFVVVDVASLGIVYGSIRCYARFWRCTSVQAQGSFRRLSGYTRISQTCNRRTSRLSNTLLSERG</sequence>